<evidence type="ECO:0000313" key="2">
    <source>
        <dbReference type="EMBL" id="MBB5803705.1"/>
    </source>
</evidence>
<name>A0A7W9HKC0_9PSEU</name>
<reference evidence="2 3" key="1">
    <citation type="submission" date="2020-08" db="EMBL/GenBank/DDBJ databases">
        <title>Sequencing the genomes of 1000 actinobacteria strains.</title>
        <authorList>
            <person name="Klenk H.-P."/>
        </authorList>
    </citation>
    <scope>NUCLEOTIDE SEQUENCE [LARGE SCALE GENOMIC DNA]</scope>
    <source>
        <strain evidence="2 3">DSM 45486</strain>
    </source>
</reference>
<evidence type="ECO:0000256" key="1">
    <source>
        <dbReference type="SAM" id="MobiDB-lite"/>
    </source>
</evidence>
<protein>
    <submittedName>
        <fullName evidence="2">Uncharacterized protein</fullName>
    </submittedName>
</protein>
<dbReference type="EMBL" id="JACHMO010000001">
    <property type="protein sequence ID" value="MBB5803705.1"/>
    <property type="molecule type" value="Genomic_DNA"/>
</dbReference>
<evidence type="ECO:0000313" key="3">
    <source>
        <dbReference type="Proteomes" id="UP000552097"/>
    </source>
</evidence>
<organism evidence="2 3">
    <name type="scientific">Saccharothrix ecbatanensis</name>
    <dbReference type="NCBI Taxonomy" id="1105145"/>
    <lineage>
        <taxon>Bacteria</taxon>
        <taxon>Bacillati</taxon>
        <taxon>Actinomycetota</taxon>
        <taxon>Actinomycetes</taxon>
        <taxon>Pseudonocardiales</taxon>
        <taxon>Pseudonocardiaceae</taxon>
        <taxon>Saccharothrix</taxon>
    </lineage>
</organism>
<comment type="caution">
    <text evidence="2">The sequence shown here is derived from an EMBL/GenBank/DDBJ whole genome shotgun (WGS) entry which is preliminary data.</text>
</comment>
<gene>
    <name evidence="2" type="ORF">F4560_003473</name>
</gene>
<dbReference type="Proteomes" id="UP000552097">
    <property type="component" value="Unassembled WGS sequence"/>
</dbReference>
<sequence>MAHSHGGAVAAEPRADGGLVVTVTLPGPMDAGVTA</sequence>
<proteinExistence type="predicted"/>
<keyword evidence="3" id="KW-1185">Reference proteome</keyword>
<accession>A0A7W9HKC0</accession>
<feature type="region of interest" description="Disordered" evidence="1">
    <location>
        <begin position="1"/>
        <end position="21"/>
    </location>
</feature>
<dbReference type="AlphaFoldDB" id="A0A7W9HKC0"/>